<dbReference type="PROSITE" id="PS50931">
    <property type="entry name" value="HTH_LYSR"/>
    <property type="match status" value="1"/>
</dbReference>
<keyword evidence="3" id="KW-0238">DNA-binding</keyword>
<sequence>MPSINLRQVEAFRAVMLTGGMTAAAELLGITQPAVSRLVREFEISSGLSLFERRGNQITPTPAAVTLLAEVERSFAGLSRIADLAQAIRTQAAGSLRIAVLPALASGALPRFLGQFLKDRPQVHTSVLGMPSHLVVEAVAAGQAEFGYAAGPLERPGFLVDPIPSAAVVALPRGHRLESHTIIQPQDLAGERLVGIASGTLFRSRIDTALAGVNHRTLIETPLTYTACVLVAEGAGVSIVDAFSAGEFTDRGIVVRPFEPWIESGIVQLRSHQRPLTPLAQSFIEAFTAFLSTAATKHMGLQ</sequence>
<comment type="caution">
    <text evidence="6">The sequence shown here is derived from an EMBL/GenBank/DDBJ whole genome shotgun (WGS) entry which is preliminary data.</text>
</comment>
<keyword evidence="4" id="KW-0804">Transcription</keyword>
<gene>
    <name evidence="6" type="ORF">MAE02_28050</name>
</gene>
<dbReference type="Pfam" id="PF00126">
    <property type="entry name" value="HTH_1"/>
    <property type="match status" value="1"/>
</dbReference>
<dbReference type="EMBL" id="BJYU01000035">
    <property type="protein sequence ID" value="GEO15109.1"/>
    <property type="molecule type" value="Genomic_DNA"/>
</dbReference>
<comment type="similarity">
    <text evidence="1">Belongs to the LysR transcriptional regulatory family.</text>
</comment>
<dbReference type="Pfam" id="PF03466">
    <property type="entry name" value="LysR_substrate"/>
    <property type="match status" value="1"/>
</dbReference>
<dbReference type="GO" id="GO:0003700">
    <property type="term" value="F:DNA-binding transcription factor activity"/>
    <property type="evidence" value="ECO:0007669"/>
    <property type="project" value="InterPro"/>
</dbReference>
<dbReference type="InterPro" id="IPR037424">
    <property type="entry name" value="NocR_PBP2"/>
</dbReference>
<dbReference type="InterPro" id="IPR005119">
    <property type="entry name" value="LysR_subst-bd"/>
</dbReference>
<proteinExistence type="inferred from homology"/>
<keyword evidence="7" id="KW-1185">Reference proteome</keyword>
<reference evidence="6 7" key="1">
    <citation type="submission" date="2019-07" db="EMBL/GenBank/DDBJ databases">
        <title>Whole genome shotgun sequence of Microvirga aerophila NBRC 106136.</title>
        <authorList>
            <person name="Hosoyama A."/>
            <person name="Uohara A."/>
            <person name="Ohji S."/>
            <person name="Ichikawa N."/>
        </authorList>
    </citation>
    <scope>NUCLEOTIDE SEQUENCE [LARGE SCALE GENOMIC DNA]</scope>
    <source>
        <strain evidence="6 7">NBRC 106136</strain>
    </source>
</reference>
<dbReference type="Proteomes" id="UP000321085">
    <property type="component" value="Unassembled WGS sequence"/>
</dbReference>
<dbReference type="Gene3D" id="1.10.10.10">
    <property type="entry name" value="Winged helix-like DNA-binding domain superfamily/Winged helix DNA-binding domain"/>
    <property type="match status" value="1"/>
</dbReference>
<dbReference type="Gene3D" id="3.40.190.290">
    <property type="match status" value="1"/>
</dbReference>
<dbReference type="SUPFAM" id="SSF46785">
    <property type="entry name" value="Winged helix' DNA-binding domain"/>
    <property type="match status" value="1"/>
</dbReference>
<dbReference type="InterPro" id="IPR036388">
    <property type="entry name" value="WH-like_DNA-bd_sf"/>
</dbReference>
<dbReference type="GO" id="GO:0010628">
    <property type="term" value="P:positive regulation of gene expression"/>
    <property type="evidence" value="ECO:0007669"/>
    <property type="project" value="TreeGrafter"/>
</dbReference>
<evidence type="ECO:0000313" key="6">
    <source>
        <dbReference type="EMBL" id="GEO15109.1"/>
    </source>
</evidence>
<organism evidence="6 7">
    <name type="scientific">Microvirga aerophila</name>
    <dbReference type="NCBI Taxonomy" id="670291"/>
    <lineage>
        <taxon>Bacteria</taxon>
        <taxon>Pseudomonadati</taxon>
        <taxon>Pseudomonadota</taxon>
        <taxon>Alphaproteobacteria</taxon>
        <taxon>Hyphomicrobiales</taxon>
        <taxon>Methylobacteriaceae</taxon>
        <taxon>Microvirga</taxon>
    </lineage>
</organism>
<evidence type="ECO:0000259" key="5">
    <source>
        <dbReference type="PROSITE" id="PS50931"/>
    </source>
</evidence>
<dbReference type="PANTHER" id="PTHR30427">
    <property type="entry name" value="TRANSCRIPTIONAL ACTIVATOR PROTEIN LYSR"/>
    <property type="match status" value="1"/>
</dbReference>
<evidence type="ECO:0000313" key="7">
    <source>
        <dbReference type="Proteomes" id="UP000321085"/>
    </source>
</evidence>
<evidence type="ECO:0000256" key="1">
    <source>
        <dbReference type="ARBA" id="ARBA00009437"/>
    </source>
</evidence>
<dbReference type="CDD" id="cd08415">
    <property type="entry name" value="PBP2_LysR_opines_like"/>
    <property type="match status" value="1"/>
</dbReference>
<keyword evidence="2" id="KW-0805">Transcription regulation</keyword>
<name>A0A512BSZ4_9HYPH</name>
<protein>
    <submittedName>
        <fullName evidence="6">Transcriptional regulator</fullName>
    </submittedName>
</protein>
<evidence type="ECO:0000256" key="4">
    <source>
        <dbReference type="ARBA" id="ARBA00023163"/>
    </source>
</evidence>
<accession>A0A512BSZ4</accession>
<dbReference type="InterPro" id="IPR000847">
    <property type="entry name" value="LysR_HTH_N"/>
</dbReference>
<dbReference type="AlphaFoldDB" id="A0A512BSZ4"/>
<evidence type="ECO:0000256" key="3">
    <source>
        <dbReference type="ARBA" id="ARBA00023125"/>
    </source>
</evidence>
<dbReference type="PRINTS" id="PR00039">
    <property type="entry name" value="HTHLYSR"/>
</dbReference>
<dbReference type="SUPFAM" id="SSF53850">
    <property type="entry name" value="Periplasmic binding protein-like II"/>
    <property type="match status" value="1"/>
</dbReference>
<evidence type="ECO:0000256" key="2">
    <source>
        <dbReference type="ARBA" id="ARBA00023015"/>
    </source>
</evidence>
<dbReference type="RefSeq" id="WP_245439608.1">
    <property type="nucleotide sequence ID" value="NZ_BJYU01000035.1"/>
</dbReference>
<dbReference type="PANTHER" id="PTHR30427:SF1">
    <property type="entry name" value="TRANSCRIPTIONAL ACTIVATOR PROTEIN LYSR"/>
    <property type="match status" value="1"/>
</dbReference>
<dbReference type="GO" id="GO:0043565">
    <property type="term" value="F:sequence-specific DNA binding"/>
    <property type="evidence" value="ECO:0007669"/>
    <property type="project" value="TreeGrafter"/>
</dbReference>
<feature type="domain" description="HTH lysR-type" evidence="5">
    <location>
        <begin position="4"/>
        <end position="61"/>
    </location>
</feature>
<dbReference type="InterPro" id="IPR036390">
    <property type="entry name" value="WH_DNA-bd_sf"/>
</dbReference>